<gene>
    <name evidence="10" type="ORF">ODI_00219</name>
    <name evidence="11" type="ORF">ODI_R3112</name>
</gene>
<dbReference type="InterPro" id="IPR006665">
    <property type="entry name" value="OmpA-like"/>
</dbReference>
<dbReference type="InterPro" id="IPR036737">
    <property type="entry name" value="OmpA-like_sf"/>
</dbReference>
<dbReference type="AlphaFoldDB" id="A0A1C3K226"/>
<evidence type="ECO:0000259" key="9">
    <source>
        <dbReference type="PROSITE" id="PS51123"/>
    </source>
</evidence>
<evidence type="ECO:0000313" key="11">
    <source>
        <dbReference type="EMBL" id="SOE50983.1"/>
    </source>
</evidence>
<organism evidence="10 12">
    <name type="scientific">Orrella dioscoreae</name>
    <dbReference type="NCBI Taxonomy" id="1851544"/>
    <lineage>
        <taxon>Bacteria</taxon>
        <taxon>Pseudomonadati</taxon>
        <taxon>Pseudomonadota</taxon>
        <taxon>Betaproteobacteria</taxon>
        <taxon>Burkholderiales</taxon>
        <taxon>Alcaligenaceae</taxon>
        <taxon>Orrella</taxon>
    </lineage>
</organism>
<evidence type="ECO:0000256" key="4">
    <source>
        <dbReference type="ARBA" id="ARBA00022692"/>
    </source>
</evidence>
<evidence type="ECO:0000256" key="3">
    <source>
        <dbReference type="ARBA" id="ARBA00022475"/>
    </source>
</evidence>
<proteinExistence type="inferred from homology"/>
<evidence type="ECO:0000256" key="7">
    <source>
        <dbReference type="PROSITE-ProRule" id="PRU00473"/>
    </source>
</evidence>
<dbReference type="Pfam" id="PF00691">
    <property type="entry name" value="OmpA"/>
    <property type="match status" value="1"/>
</dbReference>
<name>A0A1C3K226_9BURK</name>
<dbReference type="CDD" id="cd07185">
    <property type="entry name" value="OmpA_C-like"/>
    <property type="match status" value="1"/>
</dbReference>
<reference evidence="10 12" key="1">
    <citation type="submission" date="2016-06" db="EMBL/GenBank/DDBJ databases">
        <authorList>
            <person name="Kjaerup R.B."/>
            <person name="Dalgaard T.S."/>
            <person name="Juul-Madsen H.R."/>
        </authorList>
    </citation>
    <scope>NUCLEOTIDE SEQUENCE [LARGE SCALE GENOMIC DNA]</scope>
    <source>
        <strain evidence="10">Orrdi1</strain>
    </source>
</reference>
<dbReference type="GO" id="GO:0005886">
    <property type="term" value="C:plasma membrane"/>
    <property type="evidence" value="ECO:0007669"/>
    <property type="project" value="UniProtKB-SubCell"/>
</dbReference>
<dbReference type="Pfam" id="PF13677">
    <property type="entry name" value="MotB_plug"/>
    <property type="match status" value="1"/>
</dbReference>
<feature type="region of interest" description="Disordered" evidence="8">
    <location>
        <begin position="140"/>
        <end position="179"/>
    </location>
</feature>
<evidence type="ECO:0000313" key="10">
    <source>
        <dbReference type="EMBL" id="SBT25553.1"/>
    </source>
</evidence>
<dbReference type="OrthoDB" id="9815217at2"/>
<comment type="similarity">
    <text evidence="2">Belongs to the MotB family.</text>
</comment>
<feature type="compositionally biased region" description="Basic and acidic residues" evidence="8">
    <location>
        <begin position="34"/>
        <end position="43"/>
    </location>
</feature>
<evidence type="ECO:0000256" key="2">
    <source>
        <dbReference type="ARBA" id="ARBA00008914"/>
    </source>
</evidence>
<evidence type="ECO:0000256" key="1">
    <source>
        <dbReference type="ARBA" id="ARBA00004162"/>
    </source>
</evidence>
<feature type="region of interest" description="Disordered" evidence="8">
    <location>
        <begin position="324"/>
        <end position="356"/>
    </location>
</feature>
<sequence>MSPPALTLADLVERHKAAHAAQQRDTRKRRRARDRQSRWHIPDSPDNDTEGWQLIYQDLITLLLALVLALFALSRVDALKTTSTPAPVAAVALVGSLTPDDGKESATGIRGALAAHAAWTPAALDPALLPVLPALAETAAAPQSPQDVAHADMPAPETSDAVHAGTASTEPPGPVTASVPALRAPSAEELGLGDLGNAIDVVINEQSVSFRISNELLFGSGQATLSASGPDLIRKLAEVVKRNDYPLSVEGHSDNVPIQTRQFPSNWELSSSRATSVLRELVRDGVPPARLRAVGFADTRPLSPNDTTAGRAANRRVELVMEITPPNRPAEAAPSAAAASPEGSQPAATATPPAIH</sequence>
<keyword evidence="10" id="KW-0966">Cell projection</keyword>
<dbReference type="Proteomes" id="UP000078558">
    <property type="component" value="Chromosome I"/>
</dbReference>
<dbReference type="KEGG" id="odi:ODI_R3112"/>
<keyword evidence="10" id="KW-0969">Cilium</keyword>
<comment type="subcellular location">
    <subcellularLocation>
        <location evidence="1">Cell membrane</location>
        <topology evidence="1">Single-pass membrane protein</topology>
    </subcellularLocation>
</comment>
<keyword evidence="4" id="KW-0812">Transmembrane</keyword>
<evidence type="ECO:0000256" key="8">
    <source>
        <dbReference type="SAM" id="MobiDB-lite"/>
    </source>
</evidence>
<keyword evidence="10" id="KW-0282">Flagellum</keyword>
<dbReference type="STRING" id="1851544.ODI_00219"/>
<dbReference type="Gene3D" id="3.30.1330.60">
    <property type="entry name" value="OmpA-like domain"/>
    <property type="match status" value="1"/>
</dbReference>
<keyword evidence="3" id="KW-1003">Cell membrane</keyword>
<dbReference type="RefSeq" id="WP_067753723.1">
    <property type="nucleotide sequence ID" value="NZ_LT907988.1"/>
</dbReference>
<accession>A0A1C3K226</accession>
<reference evidence="11 12" key="2">
    <citation type="submission" date="2017-08" db="EMBL/GenBank/DDBJ databases">
        <authorList>
            <person name="de Groot N.N."/>
        </authorList>
    </citation>
    <scope>NUCLEOTIDE SEQUENCE [LARGE SCALE GENOMIC DNA]</scope>
    <source>
        <strain evidence="11">Orrdi1</strain>
    </source>
</reference>
<feature type="compositionally biased region" description="Low complexity" evidence="8">
    <location>
        <begin position="329"/>
        <end position="348"/>
    </location>
</feature>
<dbReference type="SUPFAM" id="SSF103088">
    <property type="entry name" value="OmpA-like"/>
    <property type="match status" value="1"/>
</dbReference>
<protein>
    <submittedName>
        <fullName evidence="10">Flagellar motor rotation protein MotB</fullName>
    </submittedName>
</protein>
<keyword evidence="6 7" id="KW-0472">Membrane</keyword>
<keyword evidence="12" id="KW-1185">Reference proteome</keyword>
<evidence type="ECO:0000313" key="12">
    <source>
        <dbReference type="Proteomes" id="UP000078558"/>
    </source>
</evidence>
<dbReference type="EMBL" id="LT907988">
    <property type="protein sequence ID" value="SOE50983.1"/>
    <property type="molecule type" value="Genomic_DNA"/>
</dbReference>
<dbReference type="InterPro" id="IPR050330">
    <property type="entry name" value="Bact_OuterMem_StrucFunc"/>
</dbReference>
<dbReference type="PANTHER" id="PTHR30329">
    <property type="entry name" value="STATOR ELEMENT OF FLAGELLAR MOTOR COMPLEX"/>
    <property type="match status" value="1"/>
</dbReference>
<dbReference type="InterPro" id="IPR025713">
    <property type="entry name" value="MotB-like_N_dom"/>
</dbReference>
<evidence type="ECO:0000256" key="5">
    <source>
        <dbReference type="ARBA" id="ARBA00022989"/>
    </source>
</evidence>
<evidence type="ECO:0000256" key="6">
    <source>
        <dbReference type="ARBA" id="ARBA00023136"/>
    </source>
</evidence>
<feature type="domain" description="OmpA-like" evidence="9">
    <location>
        <begin position="205"/>
        <end position="325"/>
    </location>
</feature>
<feature type="region of interest" description="Disordered" evidence="8">
    <location>
        <begin position="13"/>
        <end position="44"/>
    </location>
</feature>
<dbReference type="PROSITE" id="PS51123">
    <property type="entry name" value="OMPA_2"/>
    <property type="match status" value="1"/>
</dbReference>
<dbReference type="EMBL" id="FLRC01000020">
    <property type="protein sequence ID" value="SBT25553.1"/>
    <property type="molecule type" value="Genomic_DNA"/>
</dbReference>
<keyword evidence="5" id="KW-1133">Transmembrane helix</keyword>
<dbReference type="PANTHER" id="PTHR30329:SF21">
    <property type="entry name" value="LIPOPROTEIN YIAD-RELATED"/>
    <property type="match status" value="1"/>
</dbReference>